<dbReference type="InterPro" id="IPR007627">
    <property type="entry name" value="RNA_pol_sigma70_r2"/>
</dbReference>
<dbReference type="PANTHER" id="PTHR43133">
    <property type="entry name" value="RNA POLYMERASE ECF-TYPE SIGMA FACTO"/>
    <property type="match status" value="1"/>
</dbReference>
<evidence type="ECO:0000256" key="4">
    <source>
        <dbReference type="ARBA" id="ARBA00023163"/>
    </source>
</evidence>
<evidence type="ECO:0000256" key="1">
    <source>
        <dbReference type="ARBA" id="ARBA00010641"/>
    </source>
</evidence>
<dbReference type="Pfam" id="PF04542">
    <property type="entry name" value="Sigma70_r2"/>
    <property type="match status" value="1"/>
</dbReference>
<dbReference type="InterPro" id="IPR013249">
    <property type="entry name" value="RNA_pol_sigma70_r4_t2"/>
</dbReference>
<gene>
    <name evidence="7" type="ORF">LQ567_12965</name>
</gene>
<comment type="similarity">
    <text evidence="1">Belongs to the sigma-70 factor family. ECF subfamily.</text>
</comment>
<feature type="domain" description="RNA polymerase sigma-70 region 2" evidence="5">
    <location>
        <begin position="24"/>
        <end position="87"/>
    </location>
</feature>
<evidence type="ECO:0000256" key="3">
    <source>
        <dbReference type="ARBA" id="ARBA00023082"/>
    </source>
</evidence>
<keyword evidence="2" id="KW-0805">Transcription regulation</keyword>
<evidence type="ECO:0000313" key="8">
    <source>
        <dbReference type="Proteomes" id="UP001199816"/>
    </source>
</evidence>
<comment type="caution">
    <text evidence="7">The sequence shown here is derived from an EMBL/GenBank/DDBJ whole genome shotgun (WGS) entry which is preliminary data.</text>
</comment>
<keyword evidence="3" id="KW-0731">Sigma factor</keyword>
<evidence type="ECO:0000256" key="2">
    <source>
        <dbReference type="ARBA" id="ARBA00023015"/>
    </source>
</evidence>
<dbReference type="InterPro" id="IPR014284">
    <property type="entry name" value="RNA_pol_sigma-70_dom"/>
</dbReference>
<reference evidence="7 8" key="1">
    <citation type="submission" date="2021-11" db="EMBL/GenBank/DDBJ databases">
        <title>Genomic of Niabella pedocola.</title>
        <authorList>
            <person name="Wu T."/>
        </authorList>
    </citation>
    <scope>NUCLEOTIDE SEQUENCE [LARGE SCALE GENOMIC DNA]</scope>
    <source>
        <strain evidence="7 8">JCM 31011</strain>
    </source>
</reference>
<dbReference type="RefSeq" id="WP_231004941.1">
    <property type="nucleotide sequence ID" value="NZ_JAJNEC010000005.1"/>
</dbReference>
<accession>A0ABS8PRH1</accession>
<dbReference type="SUPFAM" id="SSF88659">
    <property type="entry name" value="Sigma3 and sigma4 domains of RNA polymerase sigma factors"/>
    <property type="match status" value="1"/>
</dbReference>
<dbReference type="InterPro" id="IPR039425">
    <property type="entry name" value="RNA_pol_sigma-70-like"/>
</dbReference>
<dbReference type="InterPro" id="IPR013324">
    <property type="entry name" value="RNA_pol_sigma_r3/r4-like"/>
</dbReference>
<dbReference type="InterPro" id="IPR036388">
    <property type="entry name" value="WH-like_DNA-bd_sf"/>
</dbReference>
<dbReference type="Proteomes" id="UP001199816">
    <property type="component" value="Unassembled WGS sequence"/>
</dbReference>
<dbReference type="CDD" id="cd06171">
    <property type="entry name" value="Sigma70_r4"/>
    <property type="match status" value="1"/>
</dbReference>
<dbReference type="InterPro" id="IPR013325">
    <property type="entry name" value="RNA_pol_sigma_r2"/>
</dbReference>
<sequence>MTMLSDEQLFSLVKQHDRTAFDQLYNRHWLSLFNKAYKRLRDKEACSDILQDIFADLWNKRAIRNVDNLAAYLNTAVRNKVYTLLAQGKAGNYFIQPFEDIAGASQADSHFNQKEISNLVQLWMESLPEKRREIFRLRFYEGASTRQISEYLNISQKTVQNQLLLAFRDLRLHLAHYLASVGVLTLLHAAG</sequence>
<dbReference type="Gene3D" id="1.10.10.10">
    <property type="entry name" value="Winged helix-like DNA-binding domain superfamily/Winged helix DNA-binding domain"/>
    <property type="match status" value="1"/>
</dbReference>
<evidence type="ECO:0000259" key="5">
    <source>
        <dbReference type="Pfam" id="PF04542"/>
    </source>
</evidence>
<organism evidence="7 8">
    <name type="scientific">Niabella pedocola</name>
    <dbReference type="NCBI Taxonomy" id="1752077"/>
    <lineage>
        <taxon>Bacteria</taxon>
        <taxon>Pseudomonadati</taxon>
        <taxon>Bacteroidota</taxon>
        <taxon>Chitinophagia</taxon>
        <taxon>Chitinophagales</taxon>
        <taxon>Chitinophagaceae</taxon>
        <taxon>Niabella</taxon>
    </lineage>
</organism>
<dbReference type="NCBIfam" id="TIGR02937">
    <property type="entry name" value="sigma70-ECF"/>
    <property type="match status" value="1"/>
</dbReference>
<dbReference type="Gene3D" id="1.10.1740.10">
    <property type="match status" value="1"/>
</dbReference>
<dbReference type="SUPFAM" id="SSF88946">
    <property type="entry name" value="Sigma2 domain of RNA polymerase sigma factors"/>
    <property type="match status" value="1"/>
</dbReference>
<keyword evidence="4" id="KW-0804">Transcription</keyword>
<name>A0ABS8PRH1_9BACT</name>
<dbReference type="EMBL" id="JAJNEC010000005">
    <property type="protein sequence ID" value="MCD2423680.1"/>
    <property type="molecule type" value="Genomic_DNA"/>
</dbReference>
<dbReference type="Pfam" id="PF08281">
    <property type="entry name" value="Sigma70_r4_2"/>
    <property type="match status" value="1"/>
</dbReference>
<keyword evidence="8" id="KW-1185">Reference proteome</keyword>
<protein>
    <submittedName>
        <fullName evidence="7">Sigma-70 family RNA polymerase sigma factor</fullName>
    </submittedName>
</protein>
<dbReference type="PANTHER" id="PTHR43133:SF46">
    <property type="entry name" value="RNA POLYMERASE SIGMA-70 FACTOR ECF SUBFAMILY"/>
    <property type="match status" value="1"/>
</dbReference>
<evidence type="ECO:0000313" key="7">
    <source>
        <dbReference type="EMBL" id="MCD2423680.1"/>
    </source>
</evidence>
<evidence type="ECO:0000259" key="6">
    <source>
        <dbReference type="Pfam" id="PF08281"/>
    </source>
</evidence>
<proteinExistence type="inferred from homology"/>
<feature type="domain" description="RNA polymerase sigma factor 70 region 4 type 2" evidence="6">
    <location>
        <begin position="123"/>
        <end position="170"/>
    </location>
</feature>